<comment type="caution">
    <text evidence="1">The sequence shown here is derived from an EMBL/GenBank/DDBJ whole genome shotgun (WGS) entry which is preliminary data.</text>
</comment>
<keyword evidence="2" id="KW-1185">Reference proteome</keyword>
<gene>
    <name evidence="1" type="ORF">LOK49_LG11G00836</name>
</gene>
<organism evidence="1 2">
    <name type="scientific">Camellia lanceoleosa</name>
    <dbReference type="NCBI Taxonomy" id="1840588"/>
    <lineage>
        <taxon>Eukaryota</taxon>
        <taxon>Viridiplantae</taxon>
        <taxon>Streptophyta</taxon>
        <taxon>Embryophyta</taxon>
        <taxon>Tracheophyta</taxon>
        <taxon>Spermatophyta</taxon>
        <taxon>Magnoliopsida</taxon>
        <taxon>eudicotyledons</taxon>
        <taxon>Gunneridae</taxon>
        <taxon>Pentapetalae</taxon>
        <taxon>asterids</taxon>
        <taxon>Ericales</taxon>
        <taxon>Theaceae</taxon>
        <taxon>Camellia</taxon>
    </lineage>
</organism>
<name>A0ACC0G1U8_9ERIC</name>
<dbReference type="EMBL" id="CM045769">
    <property type="protein sequence ID" value="KAI7995052.1"/>
    <property type="molecule type" value="Genomic_DNA"/>
</dbReference>
<evidence type="ECO:0000313" key="2">
    <source>
        <dbReference type="Proteomes" id="UP001060215"/>
    </source>
</evidence>
<evidence type="ECO:0000313" key="1">
    <source>
        <dbReference type="EMBL" id="KAI7995052.1"/>
    </source>
</evidence>
<reference evidence="1 2" key="1">
    <citation type="journal article" date="2022" name="Plant J.">
        <title>Chromosome-level genome of Camellia lanceoleosa provides a valuable resource for understanding genome evolution and self-incompatibility.</title>
        <authorList>
            <person name="Gong W."/>
            <person name="Xiao S."/>
            <person name="Wang L."/>
            <person name="Liao Z."/>
            <person name="Chang Y."/>
            <person name="Mo W."/>
            <person name="Hu G."/>
            <person name="Li W."/>
            <person name="Zhao G."/>
            <person name="Zhu H."/>
            <person name="Hu X."/>
            <person name="Ji K."/>
            <person name="Xiang X."/>
            <person name="Song Q."/>
            <person name="Yuan D."/>
            <person name="Jin S."/>
            <person name="Zhang L."/>
        </authorList>
    </citation>
    <scope>NUCLEOTIDE SEQUENCE [LARGE SCALE GENOMIC DNA]</scope>
    <source>
        <strain evidence="1">SQ_2022a</strain>
    </source>
</reference>
<proteinExistence type="predicted"/>
<sequence>MPQLRTRGSRKLEGEAVVEGHQNSKAKLWLKEINSKLRIPHHRGTSSHCICSEKLRCNVGYNVVLNVGNNMEASKMKETCVSFPSLPSYSTKIMQSLHLDGAGVLYKQGQRAIVATSPPIEDAVIATEPLMKEDLVGYLASGCTEHEKFGFEFGTLQPMKGILLTLMDMKRNGGKNQSSASEIVLGMNPRASIGVQSEVPTPSSFVKAMGRLCSEIRDLVQQQKLCFGREVVSSPAVVHSQVWLRIYGSIAWAVRNA</sequence>
<protein>
    <submittedName>
        <fullName evidence="1">Uncharacterized protein</fullName>
    </submittedName>
</protein>
<dbReference type="Proteomes" id="UP001060215">
    <property type="component" value="Chromosome 12"/>
</dbReference>
<accession>A0ACC0G1U8</accession>